<dbReference type="SUPFAM" id="SSF53927">
    <property type="entry name" value="Cytidine deaminase-like"/>
    <property type="match status" value="1"/>
</dbReference>
<protein>
    <recommendedName>
        <fullName evidence="4">dCMP deaminase</fullName>
        <ecNumber evidence="3">3.5.4.12</ecNumber>
    </recommendedName>
    <alternativeName>
        <fullName evidence="4">dCMP deaminase</fullName>
    </alternativeName>
</protein>
<keyword evidence="2" id="KW-0378">Hydrolase</keyword>
<dbReference type="HOGENOM" id="CLU_047993_0_1_1"/>
<dbReference type="EMBL" id="JPOX01000001">
    <property type="protein sequence ID" value="KFX53489.1"/>
    <property type="molecule type" value="Genomic_DNA"/>
</dbReference>
<evidence type="ECO:0000313" key="6">
    <source>
        <dbReference type="EMBL" id="KFX53489.1"/>
    </source>
</evidence>
<keyword evidence="1" id="KW-0545">Nucleotide biosynthesis</keyword>
<dbReference type="FunFam" id="3.40.50.300:FF:002333">
    <property type="entry name" value="Deoxycytidylate deaminase, putative"/>
    <property type="match status" value="1"/>
</dbReference>
<sequence>MVEGEYPRNVFPGTTKKFLGSTVTHSLDKLAANMLIGICGGICAGKHAIAEYLIREQGFELLQLANKNPLHISNEPKDPVRLEDSEREVLPSRKDEPIFDTVDSLLEFVTKQWTGRWVTTDIWDHTALDRLLQRPFFLLIGGLGTTTGNDWLCPSHKSYRCTRQKLNPPDLEEFVMWNDRHLYDREIGRAYLTDRAQVRLFNASSSLEELYAALKNLDLSNDERLRPTWDQYFMQLASLAAQRSNCMKRRVGCVIVRDRRVISTGYNGTPRNITNCNEGGSQVGISEVVYSKSYNMDKESAAILKAAGVQLRQFSPPPNGLTYLQHPGQSKTLPIL</sequence>
<dbReference type="SUPFAM" id="SSF52540">
    <property type="entry name" value="P-loop containing nucleoside triphosphate hydrolases"/>
    <property type="match status" value="1"/>
</dbReference>
<organism evidence="6">
    <name type="scientific">Talaromyces marneffei PM1</name>
    <dbReference type="NCBI Taxonomy" id="1077442"/>
    <lineage>
        <taxon>Eukaryota</taxon>
        <taxon>Fungi</taxon>
        <taxon>Dikarya</taxon>
        <taxon>Ascomycota</taxon>
        <taxon>Pezizomycotina</taxon>
        <taxon>Eurotiomycetes</taxon>
        <taxon>Eurotiomycetidae</taxon>
        <taxon>Eurotiales</taxon>
        <taxon>Trichocomaceae</taxon>
        <taxon>Talaromyces</taxon>
        <taxon>Talaromyces sect. Talaromyces</taxon>
    </lineage>
</organism>
<dbReference type="GO" id="GO:0004132">
    <property type="term" value="F:dCMP deaminase activity"/>
    <property type="evidence" value="ECO:0007669"/>
    <property type="project" value="TreeGrafter"/>
</dbReference>
<dbReference type="PANTHER" id="PTHR11086">
    <property type="entry name" value="DEOXYCYTIDYLATE DEAMINASE-RELATED"/>
    <property type="match status" value="1"/>
</dbReference>
<dbReference type="InterPro" id="IPR027417">
    <property type="entry name" value="P-loop_NTPase"/>
</dbReference>
<evidence type="ECO:0000256" key="1">
    <source>
        <dbReference type="ARBA" id="ARBA00022727"/>
    </source>
</evidence>
<dbReference type="GO" id="GO:0005737">
    <property type="term" value="C:cytoplasm"/>
    <property type="evidence" value="ECO:0007669"/>
    <property type="project" value="TreeGrafter"/>
</dbReference>
<comment type="caution">
    <text evidence="6">The sequence shown here is derived from an EMBL/GenBank/DDBJ whole genome shotgun (WGS) entry which is preliminary data.</text>
</comment>
<dbReference type="GO" id="GO:0006139">
    <property type="term" value="P:nucleobase-containing compound metabolic process"/>
    <property type="evidence" value="ECO:0007669"/>
    <property type="project" value="UniProtKB-ARBA"/>
</dbReference>
<gene>
    <name evidence="6" type="ORF">GQ26_0012830</name>
</gene>
<accession>A0A093VU35</accession>
<dbReference type="Gene3D" id="3.40.140.10">
    <property type="entry name" value="Cytidine Deaminase, domain 2"/>
    <property type="match status" value="1"/>
</dbReference>
<evidence type="ECO:0000259" key="5">
    <source>
        <dbReference type="PROSITE" id="PS51747"/>
    </source>
</evidence>
<reference evidence="6" key="1">
    <citation type="journal article" date="2014" name="PLoS Genet.">
        <title>Signature Gene Expression Reveals Novel Clues to the Molecular Mechanisms of Dimorphic Transition in Penicillium marneffei.</title>
        <authorList>
            <person name="Yang E."/>
            <person name="Wang G."/>
            <person name="Cai J."/>
            <person name="Woo P.C."/>
            <person name="Lau S.K."/>
            <person name="Yuen K.-Y."/>
            <person name="Chow W.-N."/>
            <person name="Lin X."/>
        </authorList>
    </citation>
    <scope>NUCLEOTIDE SEQUENCE [LARGE SCALE GENOMIC DNA]</scope>
    <source>
        <strain evidence="6">PM1</strain>
    </source>
</reference>
<dbReference type="EC" id="3.5.4.12" evidence="3"/>
<name>A0A093VU35_TALMA</name>
<dbReference type="InterPro" id="IPR002125">
    <property type="entry name" value="CMP_dCMP_dom"/>
</dbReference>
<evidence type="ECO:0000256" key="3">
    <source>
        <dbReference type="ARBA" id="ARBA00038938"/>
    </source>
</evidence>
<feature type="domain" description="CMP/dCMP-type deaminase" evidence="5">
    <location>
        <begin position="228"/>
        <end position="336"/>
    </location>
</feature>
<dbReference type="InterPro" id="IPR016193">
    <property type="entry name" value="Cytidine_deaminase-like"/>
</dbReference>
<dbReference type="PANTHER" id="PTHR11086:SF18">
    <property type="entry name" value="DEOXYCYTIDYLATE DEAMINASE"/>
    <property type="match status" value="1"/>
</dbReference>
<evidence type="ECO:0000256" key="2">
    <source>
        <dbReference type="ARBA" id="ARBA00022801"/>
    </source>
</evidence>
<dbReference type="Pfam" id="PF00383">
    <property type="entry name" value="dCMP_cyt_deam_1"/>
    <property type="match status" value="1"/>
</dbReference>
<evidence type="ECO:0000256" key="4">
    <source>
        <dbReference type="ARBA" id="ARBA00041763"/>
    </source>
</evidence>
<dbReference type="InterPro" id="IPR015517">
    <property type="entry name" value="dCMP_deaminase-rel"/>
</dbReference>
<dbReference type="PROSITE" id="PS51747">
    <property type="entry name" value="CYT_DCMP_DEAMINASES_2"/>
    <property type="match status" value="1"/>
</dbReference>
<proteinExistence type="predicted"/>
<dbReference type="AlphaFoldDB" id="A0A093VU35"/>